<reference evidence="3" key="1">
    <citation type="submission" date="2018-02" db="EMBL/GenBank/DDBJ databases">
        <authorList>
            <person name="Hausmann B."/>
        </authorList>
    </citation>
    <scope>NUCLEOTIDE SEQUENCE [LARGE SCALE GENOMIC DNA]</scope>
    <source>
        <strain evidence="3">Peat soil MAG SbA1</strain>
    </source>
</reference>
<name>A0A2U3KPH8_9BACT</name>
<feature type="signal peptide" evidence="1">
    <location>
        <begin position="1"/>
        <end position="27"/>
    </location>
</feature>
<gene>
    <name evidence="2" type="ORF">SBA1_360066</name>
</gene>
<organism evidence="2 3">
    <name type="scientific">Candidatus Sulfotelmatobacter kueseliae</name>
    <dbReference type="NCBI Taxonomy" id="2042962"/>
    <lineage>
        <taxon>Bacteria</taxon>
        <taxon>Pseudomonadati</taxon>
        <taxon>Acidobacteriota</taxon>
        <taxon>Terriglobia</taxon>
        <taxon>Terriglobales</taxon>
        <taxon>Candidatus Korobacteraceae</taxon>
        <taxon>Candidatus Sulfotelmatobacter</taxon>
    </lineage>
</organism>
<evidence type="ECO:0000313" key="2">
    <source>
        <dbReference type="EMBL" id="SPF41510.1"/>
    </source>
</evidence>
<evidence type="ECO:0000313" key="3">
    <source>
        <dbReference type="Proteomes" id="UP000238701"/>
    </source>
</evidence>
<accession>A0A2U3KPH8</accession>
<protein>
    <submittedName>
        <fullName evidence="2">Uncharacterized protein</fullName>
    </submittedName>
</protein>
<sequence>MSVGRFPFRLCRALVWLAVVAALSASALPGSAPTVEELKARLSSTGIGDRPHLCVQIAQQQLAAADKLYAGAEVEKAQTALSDVVAYSELARDYAIQSHKREKQTEIAVRGMIRKLTEIVHSLGQADQPPVRDAISRLQHVRDDLLAAMFPKGAK</sequence>
<dbReference type="Proteomes" id="UP000238701">
    <property type="component" value="Unassembled WGS sequence"/>
</dbReference>
<keyword evidence="1" id="KW-0732">Signal</keyword>
<evidence type="ECO:0000256" key="1">
    <source>
        <dbReference type="SAM" id="SignalP"/>
    </source>
</evidence>
<proteinExistence type="predicted"/>
<dbReference type="EMBL" id="OMOD01000129">
    <property type="protein sequence ID" value="SPF41510.1"/>
    <property type="molecule type" value="Genomic_DNA"/>
</dbReference>
<feature type="chain" id="PRO_5015539838" evidence="1">
    <location>
        <begin position="28"/>
        <end position="155"/>
    </location>
</feature>
<dbReference type="AlphaFoldDB" id="A0A2U3KPH8"/>